<dbReference type="EMBL" id="CP011393">
    <property type="protein sequence ID" value="ANE41368.1"/>
    <property type="molecule type" value="Genomic_DNA"/>
</dbReference>
<protein>
    <submittedName>
        <fullName evidence="1">Uncharacterized protein</fullName>
    </submittedName>
</protein>
<reference evidence="1 2" key="1">
    <citation type="submission" date="2014-08" db="EMBL/GenBank/DDBJ databases">
        <title>Fervidobacterium pennivorans DYC genome.</title>
        <authorList>
            <person name="Wushke S."/>
        </authorList>
    </citation>
    <scope>NUCLEOTIDE SEQUENCE [LARGE SCALE GENOMIC DNA]</scope>
    <source>
        <strain evidence="1 2">DYC</strain>
    </source>
</reference>
<accession>A0A172T2X9</accession>
<gene>
    <name evidence="1" type="ORF">JM64_04810</name>
</gene>
<dbReference type="KEGG" id="fng:JM64_04810"/>
<evidence type="ECO:0000313" key="2">
    <source>
        <dbReference type="Proteomes" id="UP000077096"/>
    </source>
</evidence>
<evidence type="ECO:0000313" key="1">
    <source>
        <dbReference type="EMBL" id="ANE41368.1"/>
    </source>
</evidence>
<sequence length="390" mass="42135">MVKDTFKAVFVLVLLFATLSFAEFYLNVGTVQIGNENYMVYEFGPEFTVGPVTLGLTLTTYATDLTTGSFYFGYPGSSTPSTNIIDGINITALGLDLGNVWFRYGRMRPVTYGMGFVFSGYSNPNARTLDAGIRMGTLSASVHVPYQLAQLSTFTFTQSDPVYTAVVSSKISLFELSAFGGVDMDGLREDAVATPLTYAAGISLTTNVLGFSIGAEAGAQMWKDGTIGYGVFGGIFGDFGVFQFVAGPFYASDGFKPWLISRNYSFEKSQPDFGPDKYKSDLGYIANLALTLSPYGKVAVLLKGNFEGNVTLSGEGIINIPAIGGTNGLVLYGYLYDETPFEGGQFFDDNTQARLTIAYPVFAGFYAGVKYIWEDSQWKQTAFVGGSANF</sequence>
<dbReference type="AlphaFoldDB" id="A0A172T2X9"/>
<name>A0A172T2X9_FERPE</name>
<proteinExistence type="predicted"/>
<organism evidence="1 2">
    <name type="scientific">Fervidobacterium pennivorans</name>
    <dbReference type="NCBI Taxonomy" id="93466"/>
    <lineage>
        <taxon>Bacteria</taxon>
        <taxon>Thermotogati</taxon>
        <taxon>Thermotogota</taxon>
        <taxon>Thermotogae</taxon>
        <taxon>Thermotogales</taxon>
        <taxon>Fervidobacteriaceae</taxon>
        <taxon>Fervidobacterium</taxon>
    </lineage>
</organism>
<dbReference type="PATRIC" id="fig|93466.3.peg.1023"/>
<dbReference type="Proteomes" id="UP000077096">
    <property type="component" value="Chromosome"/>
</dbReference>
<dbReference type="OrthoDB" id="48708at2"/>